<gene>
    <name evidence="4" type="ORF">GMBLW1_34120</name>
</gene>
<name>A0A6C2YWL3_9BACT</name>
<dbReference type="Gene3D" id="3.40.50.720">
    <property type="entry name" value="NAD(P)-binding Rossmann-like Domain"/>
    <property type="match status" value="1"/>
</dbReference>
<dbReference type="InterPro" id="IPR043906">
    <property type="entry name" value="Gfo/Idh/MocA_OxRdtase_bact_C"/>
</dbReference>
<feature type="chain" id="PRO_5036172904" description="Gfo/Idh/MocA-like oxidoreductase N-terminal domain-containing protein" evidence="1">
    <location>
        <begin position="31"/>
        <end position="424"/>
    </location>
</feature>
<feature type="domain" description="Gfo/Idh/MocA-like oxidoreductase bacterial type C-terminal" evidence="3">
    <location>
        <begin position="209"/>
        <end position="423"/>
    </location>
</feature>
<sequence>MTAFHSLNRRTFTRTVFVGGLALALPNVRAAGPNDRLNLAFVGVGTMGRGHLGGFLGMPDVQVVAVCDVVNERSEAAQKSVNARYASQRNRADYHGCEIVVDYRKLLDRKDIDAVVIATPDHWHALPAVHFAQAGKHIYCEKPLTRTIGEGKRIIDAVKKSGIVFQTGSQQRTEFGGKFRIAMEFIRAGALGDVKTVRVGVGAPNKPCDLPEQPIPAGTDWDRWLGPAPKRGYNEILCPKGVHGHFPAWRNYREYAGGGLADMGAHHFDIAQWALGMDDSGPVTIESPAGNADSGLRYVYANGIEMFHGGPSGCTFEGTLGKLYVDRGVIQATPAALLEQFLAKRGVSAAPTDHKRDWIDCIRKGGTPACPASVGHRSATVCHLGNIGYQLRRKLTWDPVKEQFVNDDAANALVDPAMREGWAF</sequence>
<evidence type="ECO:0000256" key="1">
    <source>
        <dbReference type="SAM" id="SignalP"/>
    </source>
</evidence>
<dbReference type="Gene3D" id="3.30.360.10">
    <property type="entry name" value="Dihydrodipicolinate Reductase, domain 2"/>
    <property type="match status" value="1"/>
</dbReference>
<dbReference type="PROSITE" id="PS51318">
    <property type="entry name" value="TAT"/>
    <property type="match status" value="1"/>
</dbReference>
<feature type="signal peptide" evidence="1">
    <location>
        <begin position="1"/>
        <end position="30"/>
    </location>
</feature>
<dbReference type="EMBL" id="LR593887">
    <property type="protein sequence ID" value="VTS08918.1"/>
    <property type="molecule type" value="Genomic_DNA"/>
</dbReference>
<proteinExistence type="predicted"/>
<keyword evidence="5" id="KW-1185">Reference proteome</keyword>
<evidence type="ECO:0000313" key="4">
    <source>
        <dbReference type="EMBL" id="VIP05781.1"/>
    </source>
</evidence>
<dbReference type="Pfam" id="PF01408">
    <property type="entry name" value="GFO_IDH_MocA"/>
    <property type="match status" value="1"/>
</dbReference>
<evidence type="ECO:0000313" key="5">
    <source>
        <dbReference type="Proteomes" id="UP000464378"/>
    </source>
</evidence>
<dbReference type="Proteomes" id="UP000464378">
    <property type="component" value="Chromosome"/>
</dbReference>
<dbReference type="RefSeq" id="WP_162661006.1">
    <property type="nucleotide sequence ID" value="NZ_LR593887.1"/>
</dbReference>
<dbReference type="InterPro" id="IPR050463">
    <property type="entry name" value="Gfo/Idh/MocA_oxidrdct_glycsds"/>
</dbReference>
<dbReference type="InterPro" id="IPR000683">
    <property type="entry name" value="Gfo/Idh/MocA-like_OxRdtase_N"/>
</dbReference>
<dbReference type="PANTHER" id="PTHR43818">
    <property type="entry name" value="BCDNA.GH03377"/>
    <property type="match status" value="1"/>
</dbReference>
<dbReference type="Pfam" id="PF19051">
    <property type="entry name" value="GFO_IDH_MocA_C2"/>
    <property type="match status" value="1"/>
</dbReference>
<dbReference type="SUPFAM" id="SSF51735">
    <property type="entry name" value="NAD(P)-binding Rossmann-fold domains"/>
    <property type="match status" value="1"/>
</dbReference>
<evidence type="ECO:0000259" key="3">
    <source>
        <dbReference type="Pfam" id="PF19051"/>
    </source>
</evidence>
<protein>
    <recommendedName>
        <fullName evidence="6">Gfo/Idh/MocA-like oxidoreductase N-terminal domain-containing protein</fullName>
    </recommendedName>
</protein>
<organism evidence="4">
    <name type="scientific">Tuwongella immobilis</name>
    <dbReference type="NCBI Taxonomy" id="692036"/>
    <lineage>
        <taxon>Bacteria</taxon>
        <taxon>Pseudomonadati</taxon>
        <taxon>Planctomycetota</taxon>
        <taxon>Planctomycetia</taxon>
        <taxon>Gemmatales</taxon>
        <taxon>Gemmataceae</taxon>
        <taxon>Tuwongella</taxon>
    </lineage>
</organism>
<dbReference type="PANTHER" id="PTHR43818:SF5">
    <property type="entry name" value="OXIDOREDUCTASE FAMILY PROTEIN"/>
    <property type="match status" value="1"/>
</dbReference>
<dbReference type="EMBL" id="LR586016">
    <property type="protein sequence ID" value="VIP05781.1"/>
    <property type="molecule type" value="Genomic_DNA"/>
</dbReference>
<evidence type="ECO:0008006" key="6">
    <source>
        <dbReference type="Google" id="ProtNLM"/>
    </source>
</evidence>
<keyword evidence="1" id="KW-0732">Signal</keyword>
<reference evidence="4" key="1">
    <citation type="submission" date="2019-04" db="EMBL/GenBank/DDBJ databases">
        <authorList>
            <consortium name="Science for Life Laboratories"/>
        </authorList>
    </citation>
    <scope>NUCLEOTIDE SEQUENCE</scope>
    <source>
        <strain evidence="4">MBLW1</strain>
    </source>
</reference>
<dbReference type="InterPro" id="IPR006311">
    <property type="entry name" value="TAT_signal"/>
</dbReference>
<dbReference type="InParanoid" id="A0A6C2YWL3"/>
<dbReference type="GO" id="GO:0000166">
    <property type="term" value="F:nucleotide binding"/>
    <property type="evidence" value="ECO:0007669"/>
    <property type="project" value="InterPro"/>
</dbReference>
<dbReference type="AlphaFoldDB" id="A0A6C2YWL3"/>
<accession>A0A6C2YWL3</accession>
<feature type="domain" description="Gfo/Idh/MocA-like oxidoreductase N-terminal" evidence="2">
    <location>
        <begin position="38"/>
        <end position="168"/>
    </location>
</feature>
<dbReference type="KEGG" id="tim:GMBLW1_34120"/>
<dbReference type="SUPFAM" id="SSF55347">
    <property type="entry name" value="Glyceraldehyde-3-phosphate dehydrogenase-like, C-terminal domain"/>
    <property type="match status" value="1"/>
</dbReference>
<evidence type="ECO:0000259" key="2">
    <source>
        <dbReference type="Pfam" id="PF01408"/>
    </source>
</evidence>
<dbReference type="InterPro" id="IPR036291">
    <property type="entry name" value="NAD(P)-bd_dom_sf"/>
</dbReference>